<sequence>MRGGVIILGRANHHRLCGHFTLRSSFPFPFHFTLLFVLYCIEGVLFVCSKSASFRTESMVNTYE</sequence>
<keyword evidence="1" id="KW-1133">Transmembrane helix</keyword>
<reference evidence="3" key="2">
    <citation type="submission" date="2021-05" db="UniProtKB">
        <authorList>
            <consortium name="EnsemblPlants"/>
        </authorList>
    </citation>
    <scope>IDENTIFICATION</scope>
    <source>
        <strain evidence="3">subsp. malaccensis</strain>
    </source>
</reference>
<dbReference type="EnsemblPlants" id="Ma02_t04700.1">
    <property type="protein sequence ID" value="Ma02_p04700.1"/>
    <property type="gene ID" value="Ma02_g04700"/>
</dbReference>
<reference evidence="2" key="1">
    <citation type="submission" date="2021-03" db="EMBL/GenBank/DDBJ databases">
        <authorList>
            <consortium name="Genoscope - CEA"/>
            <person name="William W."/>
        </authorList>
    </citation>
    <scope>NUCLEOTIDE SEQUENCE</scope>
    <source>
        <strain evidence="2">Doubled-haploid Pahang</strain>
    </source>
</reference>
<evidence type="ECO:0000256" key="1">
    <source>
        <dbReference type="SAM" id="Phobius"/>
    </source>
</evidence>
<organism evidence="3 4">
    <name type="scientific">Musa acuminata subsp. malaccensis</name>
    <name type="common">Wild banana</name>
    <name type="synonym">Musa malaccensis</name>
    <dbReference type="NCBI Taxonomy" id="214687"/>
    <lineage>
        <taxon>Eukaryota</taxon>
        <taxon>Viridiplantae</taxon>
        <taxon>Streptophyta</taxon>
        <taxon>Embryophyta</taxon>
        <taxon>Tracheophyta</taxon>
        <taxon>Spermatophyta</taxon>
        <taxon>Magnoliopsida</taxon>
        <taxon>Liliopsida</taxon>
        <taxon>Zingiberales</taxon>
        <taxon>Musaceae</taxon>
        <taxon>Musa</taxon>
    </lineage>
</organism>
<feature type="transmembrane region" description="Helical" evidence="1">
    <location>
        <begin position="28"/>
        <end position="48"/>
    </location>
</feature>
<evidence type="ECO:0000313" key="4">
    <source>
        <dbReference type="Proteomes" id="UP000012960"/>
    </source>
</evidence>
<accession>A0A804HZA3</accession>
<dbReference type="EMBL" id="HG996467">
    <property type="protein sequence ID" value="CAG1861101.1"/>
    <property type="molecule type" value="Genomic_DNA"/>
</dbReference>
<name>A0A804HZA3_MUSAM</name>
<dbReference type="Proteomes" id="UP000012960">
    <property type="component" value="Unplaced"/>
</dbReference>
<dbReference type="Gramene" id="Ma02_t04700.1">
    <property type="protein sequence ID" value="Ma02_p04700.1"/>
    <property type="gene ID" value="Ma02_g04700"/>
</dbReference>
<proteinExistence type="predicted"/>
<protein>
    <submittedName>
        <fullName evidence="2">(wild Malaysian banana) hypothetical protein</fullName>
    </submittedName>
</protein>
<dbReference type="AlphaFoldDB" id="A0A804HZA3"/>
<gene>
    <name evidence="2" type="ORF">GSMUA_59950.1</name>
</gene>
<keyword evidence="1" id="KW-0472">Membrane</keyword>
<evidence type="ECO:0000313" key="3">
    <source>
        <dbReference type="EnsemblPlants" id="Ma02_p04700.1"/>
    </source>
</evidence>
<dbReference type="InParanoid" id="A0A804HZA3"/>
<evidence type="ECO:0000313" key="2">
    <source>
        <dbReference type="EMBL" id="CAG1861101.1"/>
    </source>
</evidence>
<keyword evidence="1" id="KW-0812">Transmembrane</keyword>
<keyword evidence="4" id="KW-1185">Reference proteome</keyword>